<protein>
    <submittedName>
        <fullName evidence="2">Uncharacterized protein</fullName>
    </submittedName>
</protein>
<keyword evidence="1" id="KW-0472">Membrane</keyword>
<evidence type="ECO:0000313" key="3">
    <source>
        <dbReference type="Proteomes" id="UP000219356"/>
    </source>
</evidence>
<sequence length="72" mass="8545">MNDLLFALAFRMEREEPDVMQQKYKRGYLLWRWAAECNKKKGADWAAVIISFYIDAMAFTSFIMAANLFRKI</sequence>
<evidence type="ECO:0000313" key="2">
    <source>
        <dbReference type="EMBL" id="SNZ18014.1"/>
    </source>
</evidence>
<name>A0A285P8G4_9BACI</name>
<dbReference type="RefSeq" id="WP_097043583.1">
    <property type="nucleotide sequence ID" value="NZ_OBEK01000007.1"/>
</dbReference>
<feature type="transmembrane region" description="Helical" evidence="1">
    <location>
        <begin position="45"/>
        <end position="69"/>
    </location>
</feature>
<accession>A0A285P8G4</accession>
<dbReference type="AlphaFoldDB" id="A0A285P8G4"/>
<keyword evidence="1" id="KW-0812">Transmembrane</keyword>
<gene>
    <name evidence="2" type="ORF">SAMN05421503_3437</name>
</gene>
<keyword evidence="1" id="KW-1133">Transmembrane helix</keyword>
<dbReference type="Proteomes" id="UP000219356">
    <property type="component" value="Unassembled WGS sequence"/>
</dbReference>
<proteinExistence type="predicted"/>
<organism evidence="2 3">
    <name type="scientific">Terribacillus aidingensis</name>
    <dbReference type="NCBI Taxonomy" id="586416"/>
    <lineage>
        <taxon>Bacteria</taxon>
        <taxon>Bacillati</taxon>
        <taxon>Bacillota</taxon>
        <taxon>Bacilli</taxon>
        <taxon>Bacillales</taxon>
        <taxon>Bacillaceae</taxon>
        <taxon>Terribacillus</taxon>
    </lineage>
</organism>
<keyword evidence="3" id="KW-1185">Reference proteome</keyword>
<reference evidence="3" key="1">
    <citation type="submission" date="2017-09" db="EMBL/GenBank/DDBJ databases">
        <authorList>
            <person name="Varghese N."/>
            <person name="Submissions S."/>
        </authorList>
    </citation>
    <scope>NUCLEOTIDE SEQUENCE [LARGE SCALE GENOMIC DNA]</scope>
    <source>
        <strain evidence="3">CGMCC 1.8913</strain>
    </source>
</reference>
<evidence type="ECO:0000256" key="1">
    <source>
        <dbReference type="SAM" id="Phobius"/>
    </source>
</evidence>
<dbReference type="EMBL" id="OBEK01000007">
    <property type="protein sequence ID" value="SNZ18014.1"/>
    <property type="molecule type" value="Genomic_DNA"/>
</dbReference>